<evidence type="ECO:0000313" key="2">
    <source>
        <dbReference type="Proteomes" id="UP001234297"/>
    </source>
</evidence>
<accession>A0ACC2MUV9</accession>
<organism evidence="1 2">
    <name type="scientific">Persea americana</name>
    <name type="common">Avocado</name>
    <dbReference type="NCBI Taxonomy" id="3435"/>
    <lineage>
        <taxon>Eukaryota</taxon>
        <taxon>Viridiplantae</taxon>
        <taxon>Streptophyta</taxon>
        <taxon>Embryophyta</taxon>
        <taxon>Tracheophyta</taxon>
        <taxon>Spermatophyta</taxon>
        <taxon>Magnoliopsida</taxon>
        <taxon>Magnoliidae</taxon>
        <taxon>Laurales</taxon>
        <taxon>Lauraceae</taxon>
        <taxon>Persea</taxon>
    </lineage>
</organism>
<comment type="caution">
    <text evidence="1">The sequence shown here is derived from an EMBL/GenBank/DDBJ whole genome shotgun (WGS) entry which is preliminary data.</text>
</comment>
<protein>
    <submittedName>
        <fullName evidence="1">Uncharacterized protein</fullName>
    </submittedName>
</protein>
<sequence length="445" mass="49150">MFRRSISSRFTTLITRRFSPSFGHAVLHDADDERHPSDPLTPSVPHTKHLTCREFHGANRNAAVSGLGALFRERNGFASSLRPGLWSSFYSYSSSTIGEGSDKMEYMSDVASVLTDKGVEVAATQGPVVSEVAIAAADSFFPVAALQYFIDGVHNLTGFNWWASIALTTLFIRSATVPLLINQLKATSKLALIRPELEEIKQQMVDSMDPRATVEGQLRMKALFKEHGVTPFTPLKGLFIQGPVFISFFLAISNMVEKVPSFKTGGAFWFTDLTTPDSLYIFPVLTSLTFLLTVELNMQEGMEGNLVAGTMKNFSRILAVLTVPFTMNFPKAIFCYWVTSNFFSFMYGYVIKRPSVKKLLDLPEIVQQPPTTQPSFSLFGGSNSLFGGSKSLFGESKSTTPAVSPPSIEQSKLPDKKIISSSSVISQRLGRLEKSVKARKKNKKR</sequence>
<dbReference type="EMBL" id="CM056809">
    <property type="protein sequence ID" value="KAJ8649510.1"/>
    <property type="molecule type" value="Genomic_DNA"/>
</dbReference>
<proteinExistence type="predicted"/>
<gene>
    <name evidence="1" type="ORF">MRB53_002533</name>
</gene>
<keyword evidence="2" id="KW-1185">Reference proteome</keyword>
<name>A0ACC2MUV9_PERAE</name>
<evidence type="ECO:0000313" key="1">
    <source>
        <dbReference type="EMBL" id="KAJ8649510.1"/>
    </source>
</evidence>
<dbReference type="Proteomes" id="UP001234297">
    <property type="component" value="Chromosome 1"/>
</dbReference>
<reference evidence="1 2" key="1">
    <citation type="journal article" date="2022" name="Hortic Res">
        <title>A haplotype resolved chromosomal level avocado genome allows analysis of novel avocado genes.</title>
        <authorList>
            <person name="Nath O."/>
            <person name="Fletcher S.J."/>
            <person name="Hayward A."/>
            <person name="Shaw L.M."/>
            <person name="Masouleh A.K."/>
            <person name="Furtado A."/>
            <person name="Henry R.J."/>
            <person name="Mitter N."/>
        </authorList>
    </citation>
    <scope>NUCLEOTIDE SEQUENCE [LARGE SCALE GENOMIC DNA]</scope>
    <source>
        <strain evidence="2">cv. Hass</strain>
    </source>
</reference>